<accession>A0AAU9WY39</accession>
<keyword evidence="3" id="KW-1185">Reference proteome</keyword>
<proteinExistence type="predicted"/>
<evidence type="ECO:0000313" key="2">
    <source>
        <dbReference type="EMBL" id="CAH3129666.1"/>
    </source>
</evidence>
<gene>
    <name evidence="2" type="ORF">PMEA_00013628</name>
</gene>
<dbReference type="Proteomes" id="UP001159428">
    <property type="component" value="Unassembled WGS sequence"/>
</dbReference>
<evidence type="ECO:0000256" key="1">
    <source>
        <dbReference type="SAM" id="MobiDB-lite"/>
    </source>
</evidence>
<dbReference type="EMBL" id="CALNXJ010000024">
    <property type="protein sequence ID" value="CAH3129666.1"/>
    <property type="molecule type" value="Genomic_DNA"/>
</dbReference>
<protein>
    <submittedName>
        <fullName evidence="2">Uncharacterized protein</fullName>
    </submittedName>
</protein>
<name>A0AAU9WY39_9CNID</name>
<dbReference type="AlphaFoldDB" id="A0AAU9WY39"/>
<reference evidence="2 3" key="1">
    <citation type="submission" date="2022-05" db="EMBL/GenBank/DDBJ databases">
        <authorList>
            <consortium name="Genoscope - CEA"/>
            <person name="William W."/>
        </authorList>
    </citation>
    <scope>NUCLEOTIDE SEQUENCE [LARGE SCALE GENOMIC DNA]</scope>
</reference>
<organism evidence="2 3">
    <name type="scientific">Pocillopora meandrina</name>
    <dbReference type="NCBI Taxonomy" id="46732"/>
    <lineage>
        <taxon>Eukaryota</taxon>
        <taxon>Metazoa</taxon>
        <taxon>Cnidaria</taxon>
        <taxon>Anthozoa</taxon>
        <taxon>Hexacorallia</taxon>
        <taxon>Scleractinia</taxon>
        <taxon>Astrocoeniina</taxon>
        <taxon>Pocilloporidae</taxon>
        <taxon>Pocillopora</taxon>
    </lineage>
</organism>
<sequence>MSQRAARLGTFKDDGSSTTPSFGGGFWASKGRGFGTWKSNDNFVDEAPRRKG</sequence>
<evidence type="ECO:0000313" key="3">
    <source>
        <dbReference type="Proteomes" id="UP001159428"/>
    </source>
</evidence>
<comment type="caution">
    <text evidence="2">The sequence shown here is derived from an EMBL/GenBank/DDBJ whole genome shotgun (WGS) entry which is preliminary data.</text>
</comment>
<feature type="region of interest" description="Disordered" evidence="1">
    <location>
        <begin position="1"/>
        <end position="25"/>
    </location>
</feature>